<dbReference type="Pfam" id="PF19974">
    <property type="entry name" value="TCAD9"/>
    <property type="match status" value="1"/>
</dbReference>
<feature type="domain" description="Ternary complex associated" evidence="2">
    <location>
        <begin position="45"/>
        <end position="492"/>
    </location>
</feature>
<dbReference type="SUPFAM" id="SSF56112">
    <property type="entry name" value="Protein kinase-like (PK-like)"/>
    <property type="match status" value="1"/>
</dbReference>
<dbReference type="InterPro" id="IPR045544">
    <property type="entry name" value="TCAD9"/>
</dbReference>
<proteinExistence type="predicted"/>
<dbReference type="Proteomes" id="UP001595912">
    <property type="component" value="Unassembled WGS sequence"/>
</dbReference>
<dbReference type="EMBL" id="JBHSIU010000050">
    <property type="protein sequence ID" value="MFC5003345.1"/>
    <property type="molecule type" value="Genomic_DNA"/>
</dbReference>
<sequence length="1717" mass="189690">MELKAPALATHRRNQIGDIVRAIVDLDGQGEPDRHRGWQDGISLVEITRTLQGGRSGAAVYEMLLHRPGRSAQRHVLKVGPLAEIATEWRAYRKWLANARSATVTPVEAVSREVSEPAGPGRLGAIVYQHVATYAARSAHPVTTLEDTVRGAIEGTFPLDDAVAVLRALLEQLDGSIWHTQPAPRRHTLGGLNALLGPDLVLEVDRAADTNTLTYQAPTDEQRRAMVRYSGAVLDRASLVTAADPDAESLEVGGTVELRDLSTTTGADGRLLGRFGDTTVEIRRADGADPHFYLPDYADRPSLTVVGRIVALRGRSWWARIKQAVETAEHDGDTVIIDGLPVADPFAALPDRLTEFVDQRVTTVVHGDLNPRNVLLVGRQIFLIDFARTGLGPPLSDAAWLELCLLRDVVAPVLGWPEVVRLQRELALRTRVADAVTDLPVLDLGEIAGRVATILWEVRAGARQCHRQRVTAQPWWREYQDQLLISALRTLKWEDQTPPKLYAAMAAAGVAAEQLGLRPYRHWPADRTLQSAREVLAGLDPETSESLDVAAQFVVAVDRLRLVDESFEAALSEWRDAYVVEHHIESAAKVLGELADDHDVYISLQAFIRLKGQLRSDRVRDWRRNVFADNPLLTVPDPSVPSFRTGVPTEEPEESEEPEEPIPGPPRPAWATADRDSDPDAIDMIVGEWAAVVVGDAGSGKSTVARELQYQLARAVMSAAGRVPTTDGAETPNSRRSMPRLLPVTLRAPLLHRTLSATAEGTGQFAESLDRILQDCLTEPVPPALLRVGAIHLTIDAFNEVDPADRVQIADWIHWLRRACARVPVVICHRRNGFNPNELQFPVVVLQSVSVGQARDYIRAALRLRKLPDHEAQAATLIRLLLDQPANPTIRDFARVPLYLWMITTRYAQHGAVPANVGELFAGFSQWYLTERHGGDRLPRRYGYEEQVRALEVVARHQVEHGNVTDITVAAAAELLAQAGLADPDKRLDDLVAWDMLDRDGDQLRFYHQSFQEYFAARVLYREVGDLAAFRDHVLEFRWREPLQMMLSFSGGDPDLARWLIDIALGADPKFAASLLRWTEHPPQEALDRFLSVQQRTLATSTLGTFEWKRAVDALVELGTDDARSVLMQTLGEPSRPVQARSETLSALLSMKTSNRFEDMRDVLTHDITRAVTVILQSSDSTALRTEAATAVGSAELMPLAAYLVGLIDPDEAWQVARAAWNSLARLGQVVPPGARARYVAMCANRLDECRAELATVSELRIWELQDERLELVDVLGQAGQIRPVLAHRFAHGLSHPHRWQNLLASEGSNGIADRPLREILSGGRSADELIAAFHSDDELKVAAAAHMILASGDAREIERMVTSVSSVSSPTQLLAAAAAVQYADADCAFALPIVRDLIDRFPDERYMEATVALVSCLPMDKYECFRLRLLAMDTFTPPDLEFFERVGSKWPCIDLWFSYTFDGDGFISELMLSGAEGLRLAIYFLSSHGWWDDGGRPPAPVLTAEAKDRLLAHVTSVPVADLANEQRGKSIESCAFERLVQTIPLMIAMTSQRDILTVARRSSSNHYGGEAYLLGCKILTCIGFLGRVAYDEDERVLAERAHSCLVALGPQEERTLERGRLIGLAILGDWVGLLSGLRSGDRRMLAAAMNAIRIWHDGAPYTPAWATDLEAVGTWIINHLASDDESLAPDVRSTLSEIKDWIEQQIGRNIAPPDAA</sequence>
<accession>A0ABV9W3X7</accession>
<feature type="compositionally biased region" description="Acidic residues" evidence="1">
    <location>
        <begin position="650"/>
        <end position="660"/>
    </location>
</feature>
<evidence type="ECO:0000259" key="2">
    <source>
        <dbReference type="Pfam" id="PF19974"/>
    </source>
</evidence>
<evidence type="ECO:0000313" key="3">
    <source>
        <dbReference type="EMBL" id="MFC5003345.1"/>
    </source>
</evidence>
<gene>
    <name evidence="3" type="ORF">ACFPIJ_36640</name>
</gene>
<organism evidence="3 4">
    <name type="scientific">Dactylosporangium cerinum</name>
    <dbReference type="NCBI Taxonomy" id="1434730"/>
    <lineage>
        <taxon>Bacteria</taxon>
        <taxon>Bacillati</taxon>
        <taxon>Actinomycetota</taxon>
        <taxon>Actinomycetes</taxon>
        <taxon>Micromonosporales</taxon>
        <taxon>Micromonosporaceae</taxon>
        <taxon>Dactylosporangium</taxon>
    </lineage>
</organism>
<name>A0ABV9W3X7_9ACTN</name>
<dbReference type="Gene3D" id="3.90.1200.10">
    <property type="match status" value="1"/>
</dbReference>
<protein>
    <recommendedName>
        <fullName evidence="2">Ternary complex associated domain-containing protein</fullName>
    </recommendedName>
</protein>
<feature type="region of interest" description="Disordered" evidence="1">
    <location>
        <begin position="637"/>
        <end position="677"/>
    </location>
</feature>
<evidence type="ECO:0000313" key="4">
    <source>
        <dbReference type="Proteomes" id="UP001595912"/>
    </source>
</evidence>
<comment type="caution">
    <text evidence="3">The sequence shown here is derived from an EMBL/GenBank/DDBJ whole genome shotgun (WGS) entry which is preliminary data.</text>
</comment>
<evidence type="ECO:0000256" key="1">
    <source>
        <dbReference type="SAM" id="MobiDB-lite"/>
    </source>
</evidence>
<reference evidence="4" key="1">
    <citation type="journal article" date="2019" name="Int. J. Syst. Evol. Microbiol.">
        <title>The Global Catalogue of Microorganisms (GCM) 10K type strain sequencing project: providing services to taxonomists for standard genome sequencing and annotation.</title>
        <authorList>
            <consortium name="The Broad Institute Genomics Platform"/>
            <consortium name="The Broad Institute Genome Sequencing Center for Infectious Disease"/>
            <person name="Wu L."/>
            <person name="Ma J."/>
        </authorList>
    </citation>
    <scope>NUCLEOTIDE SEQUENCE [LARGE SCALE GENOMIC DNA]</scope>
    <source>
        <strain evidence="4">CGMCC 4.7152</strain>
    </source>
</reference>
<keyword evidence="4" id="KW-1185">Reference proteome</keyword>
<dbReference type="InterPro" id="IPR011009">
    <property type="entry name" value="Kinase-like_dom_sf"/>
</dbReference>